<dbReference type="Proteomes" id="UP000824782">
    <property type="component" value="Unassembled WGS sequence"/>
</dbReference>
<dbReference type="AlphaFoldDB" id="A0AAV7CAI9"/>
<organism evidence="4 5">
    <name type="scientific">Engystomops pustulosus</name>
    <name type="common">Tungara frog</name>
    <name type="synonym">Physalaemus pustulosus</name>
    <dbReference type="NCBI Taxonomy" id="76066"/>
    <lineage>
        <taxon>Eukaryota</taxon>
        <taxon>Metazoa</taxon>
        <taxon>Chordata</taxon>
        <taxon>Craniata</taxon>
        <taxon>Vertebrata</taxon>
        <taxon>Euteleostomi</taxon>
        <taxon>Amphibia</taxon>
        <taxon>Batrachia</taxon>
        <taxon>Anura</taxon>
        <taxon>Neobatrachia</taxon>
        <taxon>Hyloidea</taxon>
        <taxon>Leptodactylidae</taxon>
        <taxon>Leiuperinae</taxon>
        <taxon>Engystomops</taxon>
    </lineage>
</organism>
<evidence type="ECO:0000256" key="2">
    <source>
        <dbReference type="ARBA" id="ARBA00093453"/>
    </source>
</evidence>
<reference evidence="4" key="1">
    <citation type="thesis" date="2020" institute="ProQuest LLC" country="789 East Eisenhower Parkway, Ann Arbor, MI, USA">
        <title>Comparative Genomics and Chromosome Evolution.</title>
        <authorList>
            <person name="Mudd A.B."/>
        </authorList>
    </citation>
    <scope>NUCLEOTIDE SEQUENCE</scope>
    <source>
        <strain evidence="4">237g6f4</strain>
        <tissue evidence="4">Blood</tissue>
    </source>
</reference>
<dbReference type="GO" id="GO:0042138">
    <property type="term" value="P:meiotic DNA double-strand break formation"/>
    <property type="evidence" value="ECO:0007669"/>
    <property type="project" value="InterPro"/>
</dbReference>
<dbReference type="EMBL" id="WNYA01000003">
    <property type="protein sequence ID" value="KAG8582065.1"/>
    <property type="molecule type" value="Genomic_DNA"/>
</dbReference>
<dbReference type="GO" id="GO:0007283">
    <property type="term" value="P:spermatogenesis"/>
    <property type="evidence" value="ECO:0007669"/>
    <property type="project" value="TreeGrafter"/>
</dbReference>
<comment type="similarity">
    <text evidence="2">Belongs to the MEI4L family.</text>
</comment>
<dbReference type="PANTHER" id="PTHR28575:SF1">
    <property type="entry name" value="MEIOSIS-SPECIFIC PROTEIN MEI4"/>
    <property type="match status" value="1"/>
</dbReference>
<dbReference type="GO" id="GO:0006310">
    <property type="term" value="P:DNA recombination"/>
    <property type="evidence" value="ECO:0007669"/>
    <property type="project" value="InterPro"/>
</dbReference>
<feature type="coiled-coil region" evidence="3">
    <location>
        <begin position="29"/>
        <end position="56"/>
    </location>
</feature>
<evidence type="ECO:0000313" key="4">
    <source>
        <dbReference type="EMBL" id="KAG8582065.1"/>
    </source>
</evidence>
<name>A0AAV7CAI9_ENGPU</name>
<dbReference type="GO" id="GO:0048477">
    <property type="term" value="P:oogenesis"/>
    <property type="evidence" value="ECO:0007669"/>
    <property type="project" value="TreeGrafter"/>
</dbReference>
<comment type="caution">
    <text evidence="4">The sequence shown here is derived from an EMBL/GenBank/DDBJ whole genome shotgun (WGS) entry which is preliminary data.</text>
</comment>
<evidence type="ECO:0000313" key="5">
    <source>
        <dbReference type="Proteomes" id="UP000824782"/>
    </source>
</evidence>
<accession>A0AAV7CAI9</accession>
<sequence>MTAKVALAMAIIRNKPEGMSSRQYTEELAKSLSDQGVNLKVKVKELEAEVLHLRQELLLHRIHKEQLSANISLTPDLQERTGDLEPVNLLQDDSGCDISNEDGVDALTASQSSNNCDQTCRNLSFSASPLNHLPIIKSFSFGEEQLSNQIQFLNHLLGLGKLTTAQSHCTVVTDSVSGLLNGLLSFYKNPKPSVLRVQTEAFKTITNLLTNSHLPKNIFQVCMNSLEDFERRLIQSILSNDSIDRVSDSVIIYNVSCIIYAKILIR</sequence>
<proteinExistence type="inferred from homology"/>
<keyword evidence="3" id="KW-0175">Coiled coil</keyword>
<evidence type="ECO:0000256" key="1">
    <source>
        <dbReference type="ARBA" id="ARBA00023254"/>
    </source>
</evidence>
<protein>
    <submittedName>
        <fullName evidence="4">Uncharacterized protein</fullName>
    </submittedName>
</protein>
<feature type="non-terminal residue" evidence="4">
    <location>
        <position position="266"/>
    </location>
</feature>
<evidence type="ECO:0000256" key="3">
    <source>
        <dbReference type="SAM" id="Coils"/>
    </source>
</evidence>
<dbReference type="GO" id="GO:0000800">
    <property type="term" value="C:lateral element"/>
    <property type="evidence" value="ECO:0007669"/>
    <property type="project" value="TreeGrafter"/>
</dbReference>
<dbReference type="Pfam" id="PF13971">
    <property type="entry name" value="Mei4"/>
    <property type="match status" value="1"/>
</dbReference>
<dbReference type="InterPro" id="IPR025888">
    <property type="entry name" value="MEI4"/>
</dbReference>
<gene>
    <name evidence="4" type="ORF">GDO81_007900</name>
</gene>
<dbReference type="GO" id="GO:0007129">
    <property type="term" value="P:homologous chromosome pairing at meiosis"/>
    <property type="evidence" value="ECO:0007669"/>
    <property type="project" value="TreeGrafter"/>
</dbReference>
<keyword evidence="5" id="KW-1185">Reference proteome</keyword>
<dbReference type="PANTHER" id="PTHR28575">
    <property type="entry name" value="MEIOSIS-SPECIFIC PROTEIN MEI4"/>
    <property type="match status" value="1"/>
</dbReference>
<keyword evidence="1" id="KW-0469">Meiosis</keyword>